<dbReference type="Pfam" id="PF12652">
    <property type="entry name" value="CotJB"/>
    <property type="match status" value="1"/>
</dbReference>
<dbReference type="Proteomes" id="UP000248646">
    <property type="component" value="Unassembled WGS sequence"/>
</dbReference>
<evidence type="ECO:0000313" key="2">
    <source>
        <dbReference type="EMBL" id="PZX05747.1"/>
    </source>
</evidence>
<evidence type="ECO:0000259" key="1">
    <source>
        <dbReference type="Pfam" id="PF12652"/>
    </source>
</evidence>
<dbReference type="EMBL" id="QKZI01000002">
    <property type="protein sequence ID" value="PZX05747.1"/>
    <property type="molecule type" value="Genomic_DNA"/>
</dbReference>
<gene>
    <name evidence="2" type="ORF">C7437_102208</name>
</gene>
<feature type="domain" description="Protein CotJB" evidence="1">
    <location>
        <begin position="10"/>
        <end position="87"/>
    </location>
</feature>
<dbReference type="InterPro" id="IPR024207">
    <property type="entry name" value="CotJB_dom"/>
</dbReference>
<sequence>MSTSEAEWVLLKKVQQMDFVVVELTLYTDTHPNDEEARKQWRDAIKEAARVRRQYETIYGPLSLTSVPSKQAIEVGWQWNSPPWPWQR</sequence>
<keyword evidence="2" id="KW-0167">Capsid protein</keyword>
<keyword evidence="2" id="KW-0946">Virion</keyword>
<dbReference type="RefSeq" id="WP_111439195.1">
    <property type="nucleotide sequence ID" value="NZ_QKZI01000002.1"/>
</dbReference>
<accession>A0A2W7PDM8</accession>
<organism evidence="2 3">
    <name type="scientific">Psychrobacillus insolitus</name>
    <dbReference type="NCBI Taxonomy" id="1461"/>
    <lineage>
        <taxon>Bacteria</taxon>
        <taxon>Bacillati</taxon>
        <taxon>Bacillota</taxon>
        <taxon>Bacilli</taxon>
        <taxon>Bacillales</taxon>
        <taxon>Bacillaceae</taxon>
        <taxon>Psychrobacillus</taxon>
    </lineage>
</organism>
<dbReference type="OrthoDB" id="9804099at2"/>
<dbReference type="InterPro" id="IPR016571">
    <property type="entry name" value="Spore_coat_assembly_CotJB"/>
</dbReference>
<protein>
    <submittedName>
        <fullName evidence="2">Spore coat protein JB</fullName>
    </submittedName>
</protein>
<comment type="caution">
    <text evidence="2">The sequence shown here is derived from an EMBL/GenBank/DDBJ whole genome shotgun (WGS) entry which is preliminary data.</text>
</comment>
<dbReference type="PIRSF" id="PIRSF010606">
    <property type="entry name" value="Spore_coat_CotJB"/>
    <property type="match status" value="1"/>
</dbReference>
<reference evidence="2 3" key="1">
    <citation type="submission" date="2018-06" db="EMBL/GenBank/DDBJ databases">
        <title>Genomic Encyclopedia of Type Strains, Phase IV (KMG-IV): sequencing the most valuable type-strain genomes for metagenomic binning, comparative biology and taxonomic classification.</title>
        <authorList>
            <person name="Goeker M."/>
        </authorList>
    </citation>
    <scope>NUCLEOTIDE SEQUENCE [LARGE SCALE GENOMIC DNA]</scope>
    <source>
        <strain evidence="2 3">DSM 5</strain>
    </source>
</reference>
<keyword evidence="3" id="KW-1185">Reference proteome</keyword>
<proteinExistence type="predicted"/>
<evidence type="ECO:0000313" key="3">
    <source>
        <dbReference type="Proteomes" id="UP000248646"/>
    </source>
</evidence>
<dbReference type="AlphaFoldDB" id="A0A2W7PDM8"/>
<name>A0A2W7PDM8_9BACI</name>